<keyword evidence="2" id="KW-1185">Reference proteome</keyword>
<accession>A0ACB7XS61</accession>
<comment type="caution">
    <text evidence="1">The sequence shown here is derived from an EMBL/GenBank/DDBJ whole genome shotgun (WGS) entry which is preliminary data.</text>
</comment>
<sequence length="197" mass="21606">MAKAVALIALALSVLAMARHVQGSISPYYGDETNKTAVNGEVACATCIANSEADIKTLTLDELLMDRPELQPMNRRPITVVEILCKSRKTGAVTVKVPGRVDSGGCFSTYVEHGHHDDLCTVSILNTTHPDCNVKVPGFRSRRFSFHKNDDNVYLKHTTPFGFVNKKSLPNCPKVRGKRGNLIPKVVLPHWAQSIPT</sequence>
<dbReference type="Proteomes" id="UP000828048">
    <property type="component" value="Chromosome 1"/>
</dbReference>
<proteinExistence type="predicted"/>
<dbReference type="EMBL" id="CM037151">
    <property type="protein sequence ID" value="KAH7843438.1"/>
    <property type="molecule type" value="Genomic_DNA"/>
</dbReference>
<evidence type="ECO:0000313" key="2">
    <source>
        <dbReference type="Proteomes" id="UP000828048"/>
    </source>
</evidence>
<gene>
    <name evidence="1" type="ORF">Vadar_016668</name>
</gene>
<organism evidence="1 2">
    <name type="scientific">Vaccinium darrowii</name>
    <dbReference type="NCBI Taxonomy" id="229202"/>
    <lineage>
        <taxon>Eukaryota</taxon>
        <taxon>Viridiplantae</taxon>
        <taxon>Streptophyta</taxon>
        <taxon>Embryophyta</taxon>
        <taxon>Tracheophyta</taxon>
        <taxon>Spermatophyta</taxon>
        <taxon>Magnoliopsida</taxon>
        <taxon>eudicotyledons</taxon>
        <taxon>Gunneridae</taxon>
        <taxon>Pentapetalae</taxon>
        <taxon>asterids</taxon>
        <taxon>Ericales</taxon>
        <taxon>Ericaceae</taxon>
        <taxon>Vaccinioideae</taxon>
        <taxon>Vaccinieae</taxon>
        <taxon>Vaccinium</taxon>
    </lineage>
</organism>
<protein>
    <submittedName>
        <fullName evidence="1">Uncharacterized protein</fullName>
    </submittedName>
</protein>
<name>A0ACB7XS61_9ERIC</name>
<reference evidence="1 2" key="1">
    <citation type="journal article" date="2021" name="Hortic Res">
        <title>High-quality reference genome and annotation aids understanding of berry development for evergreen blueberry (Vaccinium darrowii).</title>
        <authorList>
            <person name="Yu J."/>
            <person name="Hulse-Kemp A.M."/>
            <person name="Babiker E."/>
            <person name="Staton M."/>
        </authorList>
    </citation>
    <scope>NUCLEOTIDE SEQUENCE [LARGE SCALE GENOMIC DNA]</scope>
    <source>
        <strain evidence="2">cv. NJ 8807/NJ 8810</strain>
        <tissue evidence="1">Young leaf</tissue>
    </source>
</reference>
<evidence type="ECO:0000313" key="1">
    <source>
        <dbReference type="EMBL" id="KAH7843438.1"/>
    </source>
</evidence>